<evidence type="ECO:0000313" key="2">
    <source>
        <dbReference type="Proteomes" id="UP001614264"/>
    </source>
</evidence>
<gene>
    <name evidence="1" type="ORF">AB4829_36415</name>
</gene>
<organism evidence="1 2">
    <name type="scientific">Streptomyces salinarius</name>
    <dbReference type="NCBI Taxonomy" id="2762598"/>
    <lineage>
        <taxon>Bacteria</taxon>
        <taxon>Bacillati</taxon>
        <taxon>Actinomycetota</taxon>
        <taxon>Actinomycetes</taxon>
        <taxon>Kitasatosporales</taxon>
        <taxon>Streptomycetaceae</taxon>
        <taxon>Streptomyces</taxon>
    </lineage>
</organism>
<dbReference type="EMBL" id="JBITPR010000066">
    <property type="protein sequence ID" value="MFI7876063.1"/>
    <property type="molecule type" value="Genomic_DNA"/>
</dbReference>
<proteinExistence type="predicted"/>
<dbReference type="Proteomes" id="UP001614264">
    <property type="component" value="Unassembled WGS sequence"/>
</dbReference>
<evidence type="ECO:0000313" key="1">
    <source>
        <dbReference type="EMBL" id="MFI7876063.1"/>
    </source>
</evidence>
<dbReference type="RefSeq" id="WP_164419384.1">
    <property type="nucleotide sequence ID" value="NZ_JACLZH010000044.1"/>
</dbReference>
<reference evidence="1 2" key="1">
    <citation type="submission" date="2024-07" db="EMBL/GenBank/DDBJ databases">
        <title>Whole genome sequencing of Prodigiosin pigment-producing Streptomyces salinarius isolated from rhizosphere soil of Arachis hypogaea.</title>
        <authorList>
            <person name="Vidhya A."/>
            <person name="Ramya S."/>
        </authorList>
    </citation>
    <scope>NUCLEOTIDE SEQUENCE [LARGE SCALE GENOMIC DNA]</scope>
    <source>
        <strain evidence="1 2">VRMG2420</strain>
    </source>
</reference>
<accession>A0ABW8BLY5</accession>
<sequence length="32" mass="3636">MPGHQAPEAIDLVLKQMEHFANEWSTTNLPDD</sequence>
<keyword evidence="2" id="KW-1185">Reference proteome</keyword>
<protein>
    <submittedName>
        <fullName evidence="1">DUF3387 domain-containing protein</fullName>
    </submittedName>
</protein>
<comment type="caution">
    <text evidence="1">The sequence shown here is derived from an EMBL/GenBank/DDBJ whole genome shotgun (WGS) entry which is preliminary data.</text>
</comment>
<name>A0ABW8BLY5_9ACTN</name>